<feature type="compositionally biased region" description="Basic and acidic residues" evidence="1">
    <location>
        <begin position="582"/>
        <end position="599"/>
    </location>
</feature>
<dbReference type="Pfam" id="PF19263">
    <property type="entry name" value="DUF5906"/>
    <property type="match status" value="1"/>
</dbReference>
<feature type="domain" description="NrS-1 polymerase-like helicase" evidence="2">
    <location>
        <begin position="816"/>
        <end position="924"/>
    </location>
</feature>
<evidence type="ECO:0000256" key="1">
    <source>
        <dbReference type="SAM" id="MobiDB-lite"/>
    </source>
</evidence>
<dbReference type="InterPro" id="IPR045455">
    <property type="entry name" value="NrS-1_pol-like_helicase"/>
</dbReference>
<feature type="region of interest" description="Disordered" evidence="1">
    <location>
        <begin position="1"/>
        <end position="30"/>
    </location>
</feature>
<dbReference type="SUPFAM" id="SSF52540">
    <property type="entry name" value="P-loop containing nucleoside triphosphate hydrolases"/>
    <property type="match status" value="1"/>
</dbReference>
<dbReference type="InterPro" id="IPR027417">
    <property type="entry name" value="P-loop_NTPase"/>
</dbReference>
<organism evidence="3 4">
    <name type="scientific">Pseudohalocynthiibacter aestuariivivens</name>
    <dbReference type="NCBI Taxonomy" id="1591409"/>
    <lineage>
        <taxon>Bacteria</taxon>
        <taxon>Pseudomonadati</taxon>
        <taxon>Pseudomonadota</taxon>
        <taxon>Alphaproteobacteria</taxon>
        <taxon>Rhodobacterales</taxon>
        <taxon>Paracoccaceae</taxon>
        <taxon>Pseudohalocynthiibacter</taxon>
    </lineage>
</organism>
<sequence>MYTKDNPNSVIEDADFDASVLNDTDGTPEADVAADNVIDIEETLIREQRDNAANRVDDARDSEPWNQNTWNDATVEGPKSHEFDDLMRRGSEIIIGCQFVGRGGSTRPDKWFSTELPVYKWVEGGPVDGKSPEMGFSRHPVAHRKDGPCYIMGGNGDTGKRFASTIISMDFLALDLDASGDIETIKEKVRVSGLTCFLYTSFNHLKTKDDTMRDNVVKHTKCDGDPTEADLQSFLEAKKGFSVYFAAQCNLTGEFTDDMGKQRLTYSTPPQHKMRLIFPFKDRVILRDWGNTERERLDLWSRKIWGMAKTLDVVPDGSCTDPSRLFYRGAHPEGADFEAVIFRGESLAFEDVPEATKQDFKNAPSNPFEQAGANTNRKSSIPEVTVEYEGEIIDVTKLYRRYGKRWDLTSIIDTFGEDIFLKGGAAGDETAHTRCPYHDFHTNEDGAATRACNPSGAMGDDPEDYASWKCLRNYCQSNDHKLVHMLAQSIENDWLDPVFLSDPDFMFDLPDGKEEASFACLTPIEELGETEARAFWRENGTDDDDGVKAETLSQQLTELGVRPTYVREHVEDAKSHVARQLMERDEDKKRNPLDADPHSPDAIGGQDMPVALQPLHDEDLVTASGFLVDAEAENAKVFREHGLNFKDDAAYLKLKNIVSDQIAAATTDRFDYVVMDGEARVAMRYGPGEPVRLWREATLSKLYKNRAVSYTKEDGKIGFVEPDKVFFHNRRRATYMGTCFEPEPVKGQRAFRTRAEYNLWTGFAVEGVEGDWSKLREHIKENICENDEKIFNWVMTWLASLFARPGVKIPSAIAVRGRQGTGKSKVFDWIRKAIGCGALKVSSGRHLTGNFNAHLDGKIFLTCEEAFWAGDKSAGGVMKDLISSDTLQIESKHVNLIERPNYVNLAFVSNDEWMVPVDKEDARRFLVLTCSEAKIQDAKYFGAIDDQMENGGIEAMVHELTNWNPADVDLTWDSLRAPPATIYLREQAGMGLAGSAARLMDIIVSGELSGRMPDGDVFHYNLSEEEETIVAQPHFNQALSDGSRAFGNKAAEILSATKSLLGNNAFSGENKRVVEYLGEIDDDSRAVKKTDTRKKYISFPSLNDLQDVLLRYGRDAGEGKTETVQTA</sequence>
<name>A0ABV5JJ82_9RHOB</name>
<dbReference type="Gene3D" id="3.40.50.300">
    <property type="entry name" value="P-loop containing nucleotide triphosphate hydrolases"/>
    <property type="match status" value="1"/>
</dbReference>
<dbReference type="EMBL" id="JBHMEA010000049">
    <property type="protein sequence ID" value="MFB9233512.1"/>
    <property type="molecule type" value="Genomic_DNA"/>
</dbReference>
<keyword evidence="4" id="KW-1185">Reference proteome</keyword>
<accession>A0ABV5JJ82</accession>
<feature type="region of interest" description="Disordered" evidence="1">
    <location>
        <begin position="50"/>
        <end position="77"/>
    </location>
</feature>
<evidence type="ECO:0000313" key="3">
    <source>
        <dbReference type="EMBL" id="MFB9233512.1"/>
    </source>
</evidence>
<evidence type="ECO:0000259" key="2">
    <source>
        <dbReference type="Pfam" id="PF19263"/>
    </source>
</evidence>
<feature type="region of interest" description="Disordered" evidence="1">
    <location>
        <begin position="582"/>
        <end position="606"/>
    </location>
</feature>
<dbReference type="Proteomes" id="UP001589683">
    <property type="component" value="Unassembled WGS sequence"/>
</dbReference>
<reference evidence="3 4" key="1">
    <citation type="submission" date="2024-09" db="EMBL/GenBank/DDBJ databases">
        <authorList>
            <person name="Sun Q."/>
            <person name="Mori K."/>
        </authorList>
    </citation>
    <scope>NUCLEOTIDE SEQUENCE [LARGE SCALE GENOMIC DNA]</scope>
    <source>
        <strain evidence="3 4">CECT 8726</strain>
    </source>
</reference>
<protein>
    <submittedName>
        <fullName evidence="3">Primase-helicase family protein</fullName>
    </submittedName>
</protein>
<gene>
    <name evidence="3" type="ORF">ACFFUT_17090</name>
</gene>
<comment type="caution">
    <text evidence="3">The sequence shown here is derived from an EMBL/GenBank/DDBJ whole genome shotgun (WGS) entry which is preliminary data.</text>
</comment>
<feature type="compositionally biased region" description="Basic and acidic residues" evidence="1">
    <location>
        <begin position="50"/>
        <end position="63"/>
    </location>
</feature>
<proteinExistence type="predicted"/>
<dbReference type="RefSeq" id="WP_213888417.1">
    <property type="nucleotide sequence ID" value="NZ_JAGFNU010000003.1"/>
</dbReference>
<evidence type="ECO:0000313" key="4">
    <source>
        <dbReference type="Proteomes" id="UP001589683"/>
    </source>
</evidence>